<dbReference type="Proteomes" id="UP000009010">
    <property type="component" value="Chromosome"/>
</dbReference>
<dbReference type="HOGENOM" id="CLU_177501_1_0_6"/>
<evidence type="ECO:0000313" key="4">
    <source>
        <dbReference type="Proteomes" id="UP000009010"/>
    </source>
</evidence>
<dbReference type="RefSeq" id="WP_014333362.1">
    <property type="nucleotide sequence ID" value="NC_016818.1"/>
</dbReference>
<evidence type="ECO:0000256" key="2">
    <source>
        <dbReference type="RuleBase" id="RU362080"/>
    </source>
</evidence>
<proteinExistence type="inferred from homology"/>
<dbReference type="PATRIC" id="fig|745277.3.peg.84"/>
<gene>
    <name evidence="3" type="ordered locus">Rahaq2_0088</name>
</gene>
<keyword evidence="4" id="KW-1185">Reference proteome</keyword>
<dbReference type="KEGG" id="raq:Rahaq2_0088"/>
<dbReference type="STRING" id="745277.Rahaq2_0088"/>
<dbReference type="Gene3D" id="3.40.1620.10">
    <property type="entry name" value="YefM-like domain"/>
    <property type="match status" value="1"/>
</dbReference>
<dbReference type="InterPro" id="IPR006442">
    <property type="entry name" value="Antitoxin_Phd/YefM"/>
</dbReference>
<dbReference type="PANTHER" id="PTHR33713">
    <property type="entry name" value="ANTITOXIN YAFN-RELATED"/>
    <property type="match status" value="1"/>
</dbReference>
<name>H2J0J3_RAHAC</name>
<sequence length="86" mass="9766">MKSLSANEVKTQFGDVLLRVQREPVQINRNGKPVAVMLSIEDYQMLEEIKMRLLKEKVARAEADIAHGDVMDGETFFAQLMSGKRD</sequence>
<dbReference type="EMBL" id="CP003244">
    <property type="protein sequence ID" value="AEX50042.1"/>
    <property type="molecule type" value="Genomic_DNA"/>
</dbReference>
<evidence type="ECO:0000256" key="1">
    <source>
        <dbReference type="ARBA" id="ARBA00009981"/>
    </source>
</evidence>
<dbReference type="AlphaFoldDB" id="H2J0J3"/>
<comment type="similarity">
    <text evidence="1 2">Belongs to the phD/YefM antitoxin family.</text>
</comment>
<organism evidence="3 4">
    <name type="scientific">Rahnella aquatilis (strain ATCC 33071 / DSM 4594 / JCM 1683 / NBRC 105701 / NCIMB 13365 / CIP 78.65)</name>
    <dbReference type="NCBI Taxonomy" id="745277"/>
    <lineage>
        <taxon>Bacteria</taxon>
        <taxon>Pseudomonadati</taxon>
        <taxon>Pseudomonadota</taxon>
        <taxon>Gammaproteobacteria</taxon>
        <taxon>Enterobacterales</taxon>
        <taxon>Yersiniaceae</taxon>
        <taxon>Rahnella</taxon>
    </lineage>
</organism>
<dbReference type="InterPro" id="IPR051405">
    <property type="entry name" value="phD/YefM_antitoxin"/>
</dbReference>
<dbReference type="InterPro" id="IPR036165">
    <property type="entry name" value="YefM-like_sf"/>
</dbReference>
<dbReference type="PANTHER" id="PTHR33713:SF6">
    <property type="entry name" value="ANTITOXIN YEFM"/>
    <property type="match status" value="1"/>
</dbReference>
<evidence type="ECO:0000313" key="3">
    <source>
        <dbReference type="EMBL" id="AEX50042.1"/>
    </source>
</evidence>
<accession>H2J0J3</accession>
<dbReference type="Pfam" id="PF02604">
    <property type="entry name" value="PhdYeFM_antitox"/>
    <property type="match status" value="1"/>
</dbReference>
<dbReference type="SUPFAM" id="SSF143120">
    <property type="entry name" value="YefM-like"/>
    <property type="match status" value="1"/>
</dbReference>
<dbReference type="OrthoDB" id="165038at2"/>
<reference evidence="4" key="2">
    <citation type="submission" date="2012-01" db="EMBL/GenBank/DDBJ databases">
        <title>Complete sequence of chromosome of Rahnella aquatilis CIP 78.65.</title>
        <authorList>
            <person name="Lucas S."/>
            <person name="Han J."/>
            <person name="Lapidus A."/>
            <person name="Cheng J.-F."/>
            <person name="Goodwin L."/>
            <person name="Pitluck S."/>
            <person name="Peters L."/>
            <person name="Ovchinnikova G."/>
            <person name="Held B."/>
            <person name="Detter J.C."/>
            <person name="Han C."/>
            <person name="Tapia R."/>
            <person name="Land M."/>
            <person name="Hauser L."/>
            <person name="Kyrpides N."/>
            <person name="Ivanova N."/>
            <person name="Pagani I."/>
            <person name="Sobecky P."/>
            <person name="Martinez R."/>
            <person name="Woyke T."/>
        </authorList>
    </citation>
    <scope>NUCLEOTIDE SEQUENCE [LARGE SCALE GENOMIC DNA]</scope>
    <source>
        <strain evidence="4">ATCC 33071 / DSM 4594 / JCM 1683 / NBRC 105701 / NCIMB 13365 / CIP 78.65</strain>
    </source>
</reference>
<dbReference type="NCBIfam" id="TIGR01552">
    <property type="entry name" value="phd_fam"/>
    <property type="match status" value="1"/>
</dbReference>
<comment type="function">
    <text evidence="2">Antitoxin component of a type II toxin-antitoxin (TA) system.</text>
</comment>
<reference evidence="3 4" key="1">
    <citation type="journal article" date="2012" name="J. Bacteriol.">
        <title>Complete Genome Sequence of Rahnella aquatilis CIP 78.65.</title>
        <authorList>
            <person name="Martinez R.J."/>
            <person name="Bruce D."/>
            <person name="Detter C."/>
            <person name="Goodwin L.A."/>
            <person name="Han J."/>
            <person name="Han C.S."/>
            <person name="Held B."/>
            <person name="Land M.L."/>
            <person name="Mikhailova N."/>
            <person name="Nolan M."/>
            <person name="Pennacchio L."/>
            <person name="Pitluck S."/>
            <person name="Tapia R."/>
            <person name="Woyke T."/>
            <person name="Sobecky P.A."/>
        </authorList>
    </citation>
    <scope>NUCLEOTIDE SEQUENCE [LARGE SCALE GENOMIC DNA]</scope>
    <source>
        <strain evidence="4">ATCC 33071 / DSM 4594 / JCM 1683 / NBRC 105701 / NCIMB 13365 / CIP 78.65</strain>
    </source>
</reference>
<protein>
    <recommendedName>
        <fullName evidence="2">Antitoxin</fullName>
    </recommendedName>
</protein>